<dbReference type="InterPro" id="IPR011990">
    <property type="entry name" value="TPR-like_helical_dom_sf"/>
</dbReference>
<evidence type="ECO:0000313" key="2">
    <source>
        <dbReference type="Proteomes" id="UP000073923"/>
    </source>
</evidence>
<dbReference type="Proteomes" id="UP000073923">
    <property type="component" value="Unassembled WGS sequence"/>
</dbReference>
<sequence length="444" mass="50011">MVFGSLFGGGRTKIALPHIGHVDRPSAPGEFQAIAAKVASALPALLPTEQDNWWFLAEQYDRLIDAAGTAASAARLSPLRLHQIEYEGRRSEDSYVKSPNPGVSFLKDVKAEMDQHVSPSLTDLMLANVFVMYTSGFKDALNGIRRKYAQHFHDNCIAQGSVAMAGRWQAVLADLGVKPAPAPAPTGTGRAEGERLFKLGMEAAVAFRSNEAIDLYTRSIAAWPNPSPYMNRANLLMKRVRCREALLDLREAKRIDDREGREFGLILSREIQWASMLASNYENGTREKLVADLKVTGRDHVAERIICVSFDIHQAQWDWNSFDRTLLEYHLFNDLDDIRKFDDLALYPEARELLDLYDGEFIDMKVAQSPSGDAYADAQAKMHNFLCSYDMPDMLQLRRYMLYRIHDRLLSMDFGPMHNALDSDCKGIIAEAERFVSTRVGGRR</sequence>
<accession>A0A147ITK2</accession>
<dbReference type="OrthoDB" id="8479837at2"/>
<dbReference type="RefSeq" id="WP_153008133.1">
    <property type="nucleotide sequence ID" value="NZ_LDTF01000036.1"/>
</dbReference>
<proteinExistence type="predicted"/>
<organism evidence="1 2">
    <name type="scientific">Sphingomonas yabuuchiae</name>
    <dbReference type="NCBI Taxonomy" id="172044"/>
    <lineage>
        <taxon>Bacteria</taxon>
        <taxon>Pseudomonadati</taxon>
        <taxon>Pseudomonadota</taxon>
        <taxon>Alphaproteobacteria</taxon>
        <taxon>Sphingomonadales</taxon>
        <taxon>Sphingomonadaceae</taxon>
        <taxon>Sphingomonas</taxon>
    </lineage>
</organism>
<comment type="caution">
    <text evidence="1">The sequence shown here is derived from an EMBL/GenBank/DDBJ whole genome shotgun (WGS) entry which is preliminary data.</text>
</comment>
<gene>
    <name evidence="1" type="ORF">NS355_08070</name>
</gene>
<name>A0A147ITK2_9SPHN</name>
<reference evidence="1 2" key="1">
    <citation type="journal article" date="2016" name="Front. Microbiol.">
        <title>Genomic Resource of Rice Seed Associated Bacteria.</title>
        <authorList>
            <person name="Midha S."/>
            <person name="Bansal K."/>
            <person name="Sharma S."/>
            <person name="Kumar N."/>
            <person name="Patil P.P."/>
            <person name="Chaudhry V."/>
            <person name="Patil P.B."/>
        </authorList>
    </citation>
    <scope>NUCLEOTIDE SEQUENCE [LARGE SCALE GENOMIC DNA]</scope>
    <source>
        <strain evidence="1 2">NS355</strain>
    </source>
</reference>
<dbReference type="AlphaFoldDB" id="A0A147ITK2"/>
<evidence type="ECO:0000313" key="1">
    <source>
        <dbReference type="EMBL" id="KTT98873.1"/>
    </source>
</evidence>
<dbReference type="Gene3D" id="1.25.40.10">
    <property type="entry name" value="Tetratricopeptide repeat domain"/>
    <property type="match status" value="1"/>
</dbReference>
<dbReference type="EMBL" id="LDTF01000036">
    <property type="protein sequence ID" value="KTT98873.1"/>
    <property type="molecule type" value="Genomic_DNA"/>
</dbReference>
<dbReference type="PATRIC" id="fig|172044.3.peg.1406"/>
<dbReference type="SUPFAM" id="SSF48452">
    <property type="entry name" value="TPR-like"/>
    <property type="match status" value="1"/>
</dbReference>
<protein>
    <recommendedName>
        <fullName evidence="3">Tetratricopeptide repeat protein</fullName>
    </recommendedName>
</protein>
<evidence type="ECO:0008006" key="3">
    <source>
        <dbReference type="Google" id="ProtNLM"/>
    </source>
</evidence>